<feature type="non-terminal residue" evidence="2">
    <location>
        <position position="1"/>
    </location>
</feature>
<reference evidence="2 3" key="1">
    <citation type="journal article" date="2018" name="Front. Plant Sci.">
        <title>Red Clover (Trifolium pratense) and Zigzag Clover (T. medium) - A Picture of Genomic Similarities and Differences.</title>
        <authorList>
            <person name="Dluhosova J."/>
            <person name="Istvanek J."/>
            <person name="Nedelnik J."/>
            <person name="Repkova J."/>
        </authorList>
    </citation>
    <scope>NUCLEOTIDE SEQUENCE [LARGE SCALE GENOMIC DNA]</scope>
    <source>
        <strain evidence="3">cv. 10/8</strain>
        <tissue evidence="2">Leaf</tissue>
    </source>
</reference>
<name>A0A392P8X9_9FABA</name>
<organism evidence="2 3">
    <name type="scientific">Trifolium medium</name>
    <dbReference type="NCBI Taxonomy" id="97028"/>
    <lineage>
        <taxon>Eukaryota</taxon>
        <taxon>Viridiplantae</taxon>
        <taxon>Streptophyta</taxon>
        <taxon>Embryophyta</taxon>
        <taxon>Tracheophyta</taxon>
        <taxon>Spermatophyta</taxon>
        <taxon>Magnoliopsida</taxon>
        <taxon>eudicotyledons</taxon>
        <taxon>Gunneridae</taxon>
        <taxon>Pentapetalae</taxon>
        <taxon>rosids</taxon>
        <taxon>fabids</taxon>
        <taxon>Fabales</taxon>
        <taxon>Fabaceae</taxon>
        <taxon>Papilionoideae</taxon>
        <taxon>50 kb inversion clade</taxon>
        <taxon>NPAAA clade</taxon>
        <taxon>Hologalegina</taxon>
        <taxon>IRL clade</taxon>
        <taxon>Trifolieae</taxon>
        <taxon>Trifolium</taxon>
    </lineage>
</organism>
<protein>
    <submittedName>
        <fullName evidence="2">Uncharacterized protein</fullName>
    </submittedName>
</protein>
<accession>A0A392P8X9</accession>
<sequence length="53" mass="6084">KQEEPRNWRTQQRPRRGLTEHDGPPEIHRGGAGKKRPTGSKTQPGLRVVSRCR</sequence>
<dbReference type="EMBL" id="LXQA010069295">
    <property type="protein sequence ID" value="MCI08518.1"/>
    <property type="molecule type" value="Genomic_DNA"/>
</dbReference>
<dbReference type="Proteomes" id="UP000265520">
    <property type="component" value="Unassembled WGS sequence"/>
</dbReference>
<feature type="region of interest" description="Disordered" evidence="1">
    <location>
        <begin position="1"/>
        <end position="53"/>
    </location>
</feature>
<feature type="compositionally biased region" description="Basic and acidic residues" evidence="1">
    <location>
        <begin position="17"/>
        <end position="29"/>
    </location>
</feature>
<comment type="caution">
    <text evidence="2">The sequence shown here is derived from an EMBL/GenBank/DDBJ whole genome shotgun (WGS) entry which is preliminary data.</text>
</comment>
<evidence type="ECO:0000313" key="2">
    <source>
        <dbReference type="EMBL" id="MCI08518.1"/>
    </source>
</evidence>
<keyword evidence="3" id="KW-1185">Reference proteome</keyword>
<evidence type="ECO:0000256" key="1">
    <source>
        <dbReference type="SAM" id="MobiDB-lite"/>
    </source>
</evidence>
<proteinExistence type="predicted"/>
<dbReference type="AlphaFoldDB" id="A0A392P8X9"/>
<evidence type="ECO:0000313" key="3">
    <source>
        <dbReference type="Proteomes" id="UP000265520"/>
    </source>
</evidence>